<dbReference type="SUPFAM" id="SSF53335">
    <property type="entry name" value="S-adenosyl-L-methionine-dependent methyltransferases"/>
    <property type="match status" value="1"/>
</dbReference>
<dbReference type="InterPro" id="IPR036520">
    <property type="entry name" value="UPF0759_sf"/>
</dbReference>
<dbReference type="Gene3D" id="3.40.50.150">
    <property type="entry name" value="Vaccinia Virus protein VP39"/>
    <property type="match status" value="1"/>
</dbReference>
<feature type="compositionally biased region" description="Basic and acidic residues" evidence="7">
    <location>
        <begin position="1413"/>
        <end position="1431"/>
    </location>
</feature>
<dbReference type="InterPro" id="IPR003029">
    <property type="entry name" value="S1_domain"/>
</dbReference>
<feature type="region of interest" description="Disordered" evidence="7">
    <location>
        <begin position="973"/>
        <end position="1007"/>
    </location>
</feature>
<dbReference type="SUPFAM" id="SSF117396">
    <property type="entry name" value="TM1631-like"/>
    <property type="match status" value="1"/>
</dbReference>
<accession>A0ABP0KVZ7</accession>
<comment type="caution">
    <text evidence="9">The sequence shown here is derived from an EMBL/GenBank/DDBJ whole genome shotgun (WGS) entry which is preliminary data.</text>
</comment>
<feature type="compositionally biased region" description="Basic and acidic residues" evidence="7">
    <location>
        <begin position="1275"/>
        <end position="1290"/>
    </location>
</feature>
<dbReference type="InterPro" id="IPR003827">
    <property type="entry name" value="tRNA_yW-synthesising"/>
</dbReference>
<feature type="region of interest" description="Disordered" evidence="7">
    <location>
        <begin position="1187"/>
        <end position="1213"/>
    </location>
</feature>
<dbReference type="Pfam" id="PF01904">
    <property type="entry name" value="DUF72"/>
    <property type="match status" value="1"/>
</dbReference>
<dbReference type="Gene3D" id="3.20.20.410">
    <property type="entry name" value="Protein of unknown function UPF0759"/>
    <property type="match status" value="1"/>
</dbReference>
<dbReference type="InterPro" id="IPR049100">
    <property type="entry name" value="TAGT"/>
</dbReference>
<evidence type="ECO:0000256" key="5">
    <source>
        <dbReference type="ARBA" id="ARBA00022694"/>
    </source>
</evidence>
<keyword evidence="2" id="KW-0489">Methyltransferase</keyword>
<keyword evidence="10" id="KW-1185">Reference proteome</keyword>
<proteinExistence type="predicted"/>
<evidence type="ECO:0000259" key="8">
    <source>
        <dbReference type="PROSITE" id="PS50126"/>
    </source>
</evidence>
<organism evidence="9 10">
    <name type="scientific">Durusdinium trenchii</name>
    <dbReference type="NCBI Taxonomy" id="1381693"/>
    <lineage>
        <taxon>Eukaryota</taxon>
        <taxon>Sar</taxon>
        <taxon>Alveolata</taxon>
        <taxon>Dinophyceae</taxon>
        <taxon>Suessiales</taxon>
        <taxon>Symbiodiniaceae</taxon>
        <taxon>Durusdinium</taxon>
    </lineage>
</organism>
<dbReference type="InterPro" id="IPR029063">
    <property type="entry name" value="SAM-dependent_MTases_sf"/>
</dbReference>
<evidence type="ECO:0000256" key="1">
    <source>
        <dbReference type="ARBA" id="ARBA00012750"/>
    </source>
</evidence>
<dbReference type="PANTHER" id="PTHR30348:SF4">
    <property type="entry name" value="DUF72 DOMAIN-CONTAINING PROTEIN"/>
    <property type="match status" value="1"/>
</dbReference>
<evidence type="ECO:0000256" key="4">
    <source>
        <dbReference type="ARBA" id="ARBA00022691"/>
    </source>
</evidence>
<gene>
    <name evidence="9" type="ORF">SCF082_LOCUS19461</name>
</gene>
<dbReference type="PANTHER" id="PTHR30348">
    <property type="entry name" value="UNCHARACTERIZED PROTEIN YECE"/>
    <property type="match status" value="1"/>
</dbReference>
<dbReference type="PROSITE" id="PS50126">
    <property type="entry name" value="S1"/>
    <property type="match status" value="1"/>
</dbReference>
<evidence type="ECO:0000313" key="10">
    <source>
        <dbReference type="Proteomes" id="UP001642464"/>
    </source>
</evidence>
<feature type="domain" description="S1 motif" evidence="8">
    <location>
        <begin position="894"/>
        <end position="942"/>
    </location>
</feature>
<protein>
    <recommendedName>
        <fullName evidence="1">tRNA(Phe) 7-[(3-amino-3-carboxypropyl)-4-demethylwyosine(37)-N(4)]-methyltransferase</fullName>
        <ecNumber evidence="1">2.1.1.282</ecNumber>
    </recommendedName>
</protein>
<keyword evidence="5" id="KW-0819">tRNA processing</keyword>
<feature type="compositionally biased region" description="Basic and acidic residues" evidence="7">
    <location>
        <begin position="1234"/>
        <end position="1246"/>
    </location>
</feature>
<dbReference type="InterPro" id="IPR056743">
    <property type="entry name" value="TRM5-TYW2-like_MTfase"/>
</dbReference>
<keyword evidence="3" id="KW-0808">Transferase</keyword>
<reference evidence="9 10" key="1">
    <citation type="submission" date="2024-02" db="EMBL/GenBank/DDBJ databases">
        <authorList>
            <person name="Chen Y."/>
            <person name="Shah S."/>
            <person name="Dougan E. K."/>
            <person name="Thang M."/>
            <person name="Chan C."/>
        </authorList>
    </citation>
    <scope>NUCLEOTIDE SEQUENCE [LARGE SCALE GENOMIC DNA]</scope>
</reference>
<dbReference type="EMBL" id="CAXAMM010013335">
    <property type="protein sequence ID" value="CAK9031048.1"/>
    <property type="molecule type" value="Genomic_DNA"/>
</dbReference>
<evidence type="ECO:0000256" key="6">
    <source>
        <dbReference type="ARBA" id="ARBA00049202"/>
    </source>
</evidence>
<feature type="compositionally biased region" description="Basic and acidic residues" evidence="7">
    <location>
        <begin position="1107"/>
        <end position="1142"/>
    </location>
</feature>
<evidence type="ECO:0000256" key="7">
    <source>
        <dbReference type="SAM" id="MobiDB-lite"/>
    </source>
</evidence>
<feature type="region of interest" description="Disordered" evidence="7">
    <location>
        <begin position="1312"/>
        <end position="1431"/>
    </location>
</feature>
<feature type="region of interest" description="Disordered" evidence="7">
    <location>
        <begin position="1234"/>
        <end position="1299"/>
    </location>
</feature>
<dbReference type="Pfam" id="PF02676">
    <property type="entry name" value="TYW3"/>
    <property type="match status" value="1"/>
</dbReference>
<dbReference type="Gene3D" id="3.30.1960.10">
    <property type="entry name" value="tRNA wybutosine-synthesizing-like"/>
    <property type="match status" value="1"/>
</dbReference>
<evidence type="ECO:0000313" key="9">
    <source>
        <dbReference type="EMBL" id="CAK9031048.1"/>
    </source>
</evidence>
<feature type="compositionally biased region" description="Polar residues" evidence="7">
    <location>
        <begin position="1265"/>
        <end position="1274"/>
    </location>
</feature>
<evidence type="ECO:0000256" key="3">
    <source>
        <dbReference type="ARBA" id="ARBA00022679"/>
    </source>
</evidence>
<evidence type="ECO:0000256" key="2">
    <source>
        <dbReference type="ARBA" id="ARBA00022603"/>
    </source>
</evidence>
<dbReference type="Pfam" id="PF20691">
    <property type="entry name" value="TAGT"/>
    <property type="match status" value="1"/>
</dbReference>
<dbReference type="Proteomes" id="UP001642464">
    <property type="component" value="Unassembled WGS sequence"/>
</dbReference>
<dbReference type="InterPro" id="IPR036602">
    <property type="entry name" value="tRNA_yW-synthesising-like_sf"/>
</dbReference>
<dbReference type="SUPFAM" id="SSF111278">
    <property type="entry name" value="SSo0622-like"/>
    <property type="match status" value="1"/>
</dbReference>
<dbReference type="InterPro" id="IPR002763">
    <property type="entry name" value="DUF72"/>
</dbReference>
<sequence length="1980" mass="221712">MSASVYDPLGPERAEQRYWQSVAKEVDDLESCLFQLDEQLAVLEQECGTPRPRKKRLAPVHRRNHSKEALQGLAQSTAQAATGAVVQSRSQRQLRLQLKALRRQRLEPAGKRSLKMLHVSPRYGKINAKVLGIQRARNMKQKIAEGRYFHTMGMFKQDKYRKAMQTPPETRGSDEALQRWTLVAWDRRRGPPGGQAATYQGPDGELPVLRMSLWCTERSAEGLFSWCWWFGQRGQVGQEDAWVAETPYPVFIPSKGRAKEAHLNWRAVHCFGDEAFDAETPAEADSPGALVVVVVEPAEAQAYRDAWPDMPLIVLPESEMGPAFARWSVQKLCTSFRAEIEGGYGPLQHMQYCWLIDDSITSFYSLEKLSEKALEEEQQRIQSQLQQVGAIVATTPLRRPLGRRTERCGEGAMFAKALLAVQKASHWAKGNYAISGFLRDDGTAPMKAAQWALDSTSVFKVVMLNLVQLFQLQVEYVPQLRLFEDVCLNVQARNSGAHILKCMTYCYRADNKRFGGCAAERAANTASSFCTSLEDLISAEAFLALSPAAKAAVQHVYNWVHRDEDRSRARLEELGLPAPLAADVSNLPLEDVDQVYPEEVARIEDASEPATQSVAQLARALRKAVSLDPENPPSMPEHRDCAWEFAPVEFNWTFHERDSDVEHYRKVASELREMHLHAVLKVSGVATHEWRLRSPGQWWPQLWAKYGELQKVGVLGGLLWQLAPSHRCTRQTLSELEELAKSLPQNVLHVFEFRHSSWYGQYREEVVALLRRWGLCMAWIHIKNSDGWCGDLEDGWPSLARTCNTAYLRLFGTKQKAIGRYGEEVIRESILPMVQGAGAPKDSIVVFAQADVPNHAKADASFMTELLGRGDHQPGRSTKWERDVLVATLGLGIGNHVSGKVQRITHRTVFIDIGRSCRAFLDANHARRAGLLESLKIGTQIDNLEVQHLDFQGEWGIVGLSCHKASVSLGAEEDHSSAVDAEQPTQAVPAPHSRWLRQSTESSEETPAAQAVAALEERQGDRPPLRRPRWANRCFEGLAEIGRASGSRHVKPVDPEQEEERLRAKRMATKARRDERVGRWARALVEKAIAPRPPSKRSRSEGPAPRTRKEEVMIREELKKEEAAALGRAEKRKGEQHPRRASQEAQEDWSQDQWAQAQVLPGEPGDGPIACSVDEFLLMQIERREGEEAGYDAKNSETFGPDDDVPGWSTGPVVKVQERVVERRMWRPGLHDDKLNRNKIRSEPSELSKTIASYPKPPAHEVSQCFDNSDSLQNSEEKREAEVIDPHETESDAPEEDWHICMSTNQNVEDFWEEEMEKASDDSEAEEISKQTPDQIEDKTTQAKPWNWVPRLRVGSWADASEGADEPKQAEEAAESLDVMPENPEKVAPDSEVEEVIHTGPVDAEPLLNQADHAAEDPQPKRDKRAAEHDKKIRSQFNAAQNEKNAKNKVGQVRMDDDAEEAPAHQRRAWRGRAHPEQCIPEEPKDAVESSDDEIVLAEQLVAQAGADEVEGNAFWHVACSWTLGGTGDPRTRRGSAHCTLHSLWTGLLLAARLQIGLGLASFEKIVGQELVTHCPMHPDAIQHKWKEKDHITCDAVYWLRFEPFILHVCCRDLVAAAALMAAARRVFKNVGLQGFDSSKLIVAIWGDEGLDMPLTNPDGWPLFQGEHVWLQSLVNSRHQRNWGKIDRFTAAVREMEEPVPSAELEPTGEAERELRHFDVVGDVAIVNVKPKEDLALLGNAILKQDCIAFGIRTPSSGRAIADHCRTTHIEFGVRMIIDLDACFFSPRLAGERQRLCQAVQPGEKILVAFAGCGPEVLQLLAHTEASQIAVVELNGAAVKCLQRSLQMIRGEEGPEGRACLEVLEGDIRQVASHFPRGHFQRILAPRPKNPGDGDLEQGDGGVEFLQALVPLLADGGVCHWYDFAADWELPACKRTCNILNTECMTLGLSCKVLRVAAANRRTIAERQYRVVADFQVSKS</sequence>
<feature type="region of interest" description="Disordered" evidence="7">
    <location>
        <begin position="1045"/>
        <end position="1154"/>
    </location>
</feature>
<dbReference type="EC" id="2.1.1.282" evidence="1"/>
<name>A0ABP0KVZ7_9DINO</name>
<dbReference type="Pfam" id="PF02475">
    <property type="entry name" value="TRM5-TYW2_MTfase"/>
    <property type="match status" value="1"/>
</dbReference>
<feature type="compositionally biased region" description="Acidic residues" evidence="7">
    <location>
        <begin position="1312"/>
        <end position="1326"/>
    </location>
</feature>
<keyword evidence="4" id="KW-0949">S-adenosyl-L-methionine</keyword>
<comment type="catalytic activity">
    <reaction evidence="6">
        <text>4-demethyl-7-[(3S)-3-amino-3-carboxypropyl]wyosine(37) in tRNA(Phe) + S-adenosyl-L-methionine = 7-[(3S)-3-amino-3-carboxypropyl]wyosine(37) in tRNA(Phe) + S-adenosyl-L-homocysteine + H(+)</text>
        <dbReference type="Rhea" id="RHEA:36635"/>
        <dbReference type="Rhea" id="RHEA-COMP:10378"/>
        <dbReference type="Rhea" id="RHEA-COMP:10379"/>
        <dbReference type="ChEBI" id="CHEBI:15378"/>
        <dbReference type="ChEBI" id="CHEBI:57856"/>
        <dbReference type="ChEBI" id="CHEBI:59789"/>
        <dbReference type="ChEBI" id="CHEBI:73543"/>
        <dbReference type="ChEBI" id="CHEBI:73550"/>
        <dbReference type="EC" id="2.1.1.282"/>
    </reaction>
</comment>